<dbReference type="Pfam" id="PF00248">
    <property type="entry name" value="Aldo_ket_red"/>
    <property type="match status" value="1"/>
</dbReference>
<evidence type="ECO:0000313" key="4">
    <source>
        <dbReference type="Proteomes" id="UP000250235"/>
    </source>
</evidence>
<dbReference type="OrthoDB" id="416253at2759"/>
<protein>
    <recommendedName>
        <fullName evidence="2">NADP-dependent oxidoreductase domain-containing protein</fullName>
    </recommendedName>
</protein>
<organism evidence="3 4">
    <name type="scientific">Dorcoceras hygrometricum</name>
    <dbReference type="NCBI Taxonomy" id="472368"/>
    <lineage>
        <taxon>Eukaryota</taxon>
        <taxon>Viridiplantae</taxon>
        <taxon>Streptophyta</taxon>
        <taxon>Embryophyta</taxon>
        <taxon>Tracheophyta</taxon>
        <taxon>Spermatophyta</taxon>
        <taxon>Magnoliopsida</taxon>
        <taxon>eudicotyledons</taxon>
        <taxon>Gunneridae</taxon>
        <taxon>Pentapetalae</taxon>
        <taxon>asterids</taxon>
        <taxon>lamiids</taxon>
        <taxon>Lamiales</taxon>
        <taxon>Gesneriaceae</taxon>
        <taxon>Didymocarpoideae</taxon>
        <taxon>Trichosporeae</taxon>
        <taxon>Loxocarpinae</taxon>
        <taxon>Dorcoceras</taxon>
    </lineage>
</organism>
<accession>A0A2Z6ZXM6</accession>
<feature type="site" description="Lowers pKa of active site Tyr" evidence="1">
    <location>
        <position position="97"/>
    </location>
</feature>
<proteinExistence type="predicted"/>
<dbReference type="EMBL" id="KV022892">
    <property type="protein sequence ID" value="KZV14014.1"/>
    <property type="molecule type" value="Genomic_DNA"/>
</dbReference>
<sequence>MSDASQGPFAIPRIKKEERSSLVLIDLPALGIGTSSATEKLDPSAVKAAILYAIRLAYTHFQTESSSYLEQLVGEAIAEAIGNGTVQSTDELYITAKIRFTNGSSDSIVPNLKKSLQRLNLESVRIFLIEWPENGDTFSADAFTSAWRAMEECQSLGLAKEIGVSNFSTEMLESLLGFATSAPVANQIGMERMWRDKKLREYCSDNDIVILVSAAVDGEDKDFDYDQFMESEGLKIEKDGVLKTPAQVYFKWAYEQGAAVLLQSFNQQLMKEMLDIFR</sequence>
<reference evidence="3 4" key="1">
    <citation type="journal article" date="2015" name="Proc. Natl. Acad. Sci. U.S.A.">
        <title>The resurrection genome of Boea hygrometrica: A blueprint for survival of dehydration.</title>
        <authorList>
            <person name="Xiao L."/>
            <person name="Yang G."/>
            <person name="Zhang L."/>
            <person name="Yang X."/>
            <person name="Zhao S."/>
            <person name="Ji Z."/>
            <person name="Zhou Q."/>
            <person name="Hu M."/>
            <person name="Wang Y."/>
            <person name="Chen M."/>
            <person name="Xu Y."/>
            <person name="Jin H."/>
            <person name="Xiao X."/>
            <person name="Hu G."/>
            <person name="Bao F."/>
            <person name="Hu Y."/>
            <person name="Wan P."/>
            <person name="Li L."/>
            <person name="Deng X."/>
            <person name="Kuang T."/>
            <person name="Xiang C."/>
            <person name="Zhu J.K."/>
            <person name="Oliver M.J."/>
            <person name="He Y."/>
        </authorList>
    </citation>
    <scope>NUCLEOTIDE SEQUENCE [LARGE SCALE GENOMIC DNA]</scope>
    <source>
        <strain evidence="4">cv. XS01</strain>
    </source>
</reference>
<dbReference type="InterPro" id="IPR020471">
    <property type="entry name" value="AKR"/>
</dbReference>
<dbReference type="InterPro" id="IPR018170">
    <property type="entry name" value="Aldo/ket_reductase_CS"/>
</dbReference>
<dbReference type="GO" id="GO:0016491">
    <property type="term" value="F:oxidoreductase activity"/>
    <property type="evidence" value="ECO:0007669"/>
    <property type="project" value="InterPro"/>
</dbReference>
<dbReference type="SUPFAM" id="SSF51430">
    <property type="entry name" value="NAD(P)-linked oxidoreductase"/>
    <property type="match status" value="1"/>
</dbReference>
<dbReference type="PROSITE" id="PS00062">
    <property type="entry name" value="ALDOKETO_REDUCTASE_2"/>
    <property type="match status" value="1"/>
</dbReference>
<name>A0A2Z6ZXM6_9LAMI</name>
<dbReference type="Gene3D" id="3.20.20.100">
    <property type="entry name" value="NADP-dependent oxidoreductase domain"/>
    <property type="match status" value="1"/>
</dbReference>
<dbReference type="PIRSF" id="PIRSF000097">
    <property type="entry name" value="AKR"/>
    <property type="match status" value="1"/>
</dbReference>
<gene>
    <name evidence="3" type="ORF">F511_44618</name>
</gene>
<dbReference type="PANTHER" id="PTHR11732">
    <property type="entry name" value="ALDO/KETO REDUCTASE"/>
    <property type="match status" value="1"/>
</dbReference>
<evidence type="ECO:0000256" key="1">
    <source>
        <dbReference type="PIRSR" id="PIRSR000097-3"/>
    </source>
</evidence>
<evidence type="ECO:0000313" key="3">
    <source>
        <dbReference type="EMBL" id="KZV14014.1"/>
    </source>
</evidence>
<keyword evidence="4" id="KW-1185">Reference proteome</keyword>
<dbReference type="Proteomes" id="UP000250235">
    <property type="component" value="Unassembled WGS sequence"/>
</dbReference>
<feature type="domain" description="NADP-dependent oxidoreductase" evidence="2">
    <location>
        <begin position="30"/>
        <end position="277"/>
    </location>
</feature>
<dbReference type="PRINTS" id="PR00069">
    <property type="entry name" value="ALDKETRDTASE"/>
</dbReference>
<evidence type="ECO:0000259" key="2">
    <source>
        <dbReference type="Pfam" id="PF00248"/>
    </source>
</evidence>
<dbReference type="InterPro" id="IPR036812">
    <property type="entry name" value="NAD(P)_OxRdtase_dom_sf"/>
</dbReference>
<dbReference type="AlphaFoldDB" id="A0A2Z6ZXM6"/>
<dbReference type="InterPro" id="IPR023210">
    <property type="entry name" value="NADP_OxRdtase_dom"/>
</dbReference>